<dbReference type="AlphaFoldDB" id="A0A4S8PRF8"/>
<dbReference type="Pfam" id="PF00589">
    <property type="entry name" value="Phage_integrase"/>
    <property type="match status" value="1"/>
</dbReference>
<evidence type="ECO:0000256" key="1">
    <source>
        <dbReference type="ARBA" id="ARBA00008857"/>
    </source>
</evidence>
<name>A0A4S8PRF8_9HYPH</name>
<dbReference type="InterPro" id="IPR038488">
    <property type="entry name" value="Integrase_DNA-bd_sf"/>
</dbReference>
<evidence type="ECO:0000313" key="7">
    <source>
        <dbReference type="Proteomes" id="UP000307378"/>
    </source>
</evidence>
<dbReference type="InterPro" id="IPR010998">
    <property type="entry name" value="Integrase_recombinase_N"/>
</dbReference>
<sequence length="393" mass="44712">MPVINLTQNTVRTATCPAGKRKIEYSDARQRGFYLEVLHTGTKTYRQRYTDDHGQKHHYKIGAAEVLTLDQARQKARSVLAQVHLGEDPQAKRQEKREIPTLSEFVRSRYLPYAQEKKRSWKTDETMLRVHILPALGSKPMDTITPEQIAALNHRMKGKGYAPGTVNRAIILLRFMFNLARKWKIAGIIENPTADLALAPTQHRQRFLSKDELRSLLLSIQEDENQVAAQAILLLLLTGARRNEVTHAKWEYINWQNNTLWVPLSKSGKERFISLNKQAIALLQSVQRTPGNPYIFPSPITGEPSPSLHYPWIRIRDRARLKDMRVHDLRHSFASFLVNEGVSLYVVQNLLGHTQVTTTQRYAHIADGTKSDAAQLAGQVIEAMTLPALSLNP</sequence>
<dbReference type="Pfam" id="PF13356">
    <property type="entry name" value="Arm-DNA-bind_3"/>
    <property type="match status" value="1"/>
</dbReference>
<keyword evidence="2" id="KW-0229">DNA integration</keyword>
<evidence type="ECO:0000256" key="2">
    <source>
        <dbReference type="ARBA" id="ARBA00022908"/>
    </source>
</evidence>
<reference evidence="6 7" key="1">
    <citation type="submission" date="2019-04" db="EMBL/GenBank/DDBJ databases">
        <title>genome sequence of strain W3.</title>
        <authorList>
            <person name="Gao J."/>
            <person name="Sun J."/>
        </authorList>
    </citation>
    <scope>NUCLEOTIDE SEQUENCE [LARGE SCALE GENOMIC DNA]</scope>
    <source>
        <strain evidence="6 7">W3</strain>
    </source>
</reference>
<dbReference type="Gene3D" id="1.10.443.10">
    <property type="entry name" value="Intergrase catalytic core"/>
    <property type="match status" value="1"/>
</dbReference>
<dbReference type="PANTHER" id="PTHR30629:SF2">
    <property type="entry name" value="PROPHAGE INTEGRASE INTS-RELATED"/>
    <property type="match status" value="1"/>
</dbReference>
<keyword evidence="4" id="KW-0233">DNA recombination</keyword>
<comment type="caution">
    <text evidence="6">The sequence shown here is derived from an EMBL/GenBank/DDBJ whole genome shotgun (WGS) entry which is preliminary data.</text>
</comment>
<dbReference type="Gene3D" id="1.10.150.130">
    <property type="match status" value="1"/>
</dbReference>
<dbReference type="Pfam" id="PF14659">
    <property type="entry name" value="Phage_int_SAM_3"/>
    <property type="match status" value="1"/>
</dbReference>
<dbReference type="GO" id="GO:0003677">
    <property type="term" value="F:DNA binding"/>
    <property type="evidence" value="ECO:0007669"/>
    <property type="project" value="UniProtKB-KW"/>
</dbReference>
<dbReference type="EMBL" id="STGU01000023">
    <property type="protein sequence ID" value="THV31079.1"/>
    <property type="molecule type" value="Genomic_DNA"/>
</dbReference>
<dbReference type="InterPro" id="IPR025166">
    <property type="entry name" value="Integrase_DNA_bind_dom"/>
</dbReference>
<dbReference type="CDD" id="cd00796">
    <property type="entry name" value="INT_Rci_Hp1_C"/>
    <property type="match status" value="1"/>
</dbReference>
<proteinExistence type="inferred from homology"/>
<dbReference type="InterPro" id="IPR013762">
    <property type="entry name" value="Integrase-like_cat_sf"/>
</dbReference>
<keyword evidence="3" id="KW-0238">DNA-binding</keyword>
<dbReference type="SUPFAM" id="SSF56349">
    <property type="entry name" value="DNA breaking-rejoining enzymes"/>
    <property type="match status" value="1"/>
</dbReference>
<dbReference type="PANTHER" id="PTHR30629">
    <property type="entry name" value="PROPHAGE INTEGRASE"/>
    <property type="match status" value="1"/>
</dbReference>
<accession>A0A4S8PRF8</accession>
<dbReference type="InterPro" id="IPR011010">
    <property type="entry name" value="DNA_brk_join_enz"/>
</dbReference>
<protein>
    <submittedName>
        <fullName evidence="6">DUF4102 domain-containing protein</fullName>
    </submittedName>
</protein>
<evidence type="ECO:0000256" key="4">
    <source>
        <dbReference type="ARBA" id="ARBA00023172"/>
    </source>
</evidence>
<dbReference type="Gene3D" id="3.30.160.390">
    <property type="entry name" value="Integrase, DNA-binding domain"/>
    <property type="match status" value="1"/>
</dbReference>
<dbReference type="PROSITE" id="PS51898">
    <property type="entry name" value="TYR_RECOMBINASE"/>
    <property type="match status" value="1"/>
</dbReference>
<dbReference type="RefSeq" id="WP_136543338.1">
    <property type="nucleotide sequence ID" value="NZ_STGU01000023.1"/>
</dbReference>
<dbReference type="Proteomes" id="UP000307378">
    <property type="component" value="Unassembled WGS sequence"/>
</dbReference>
<comment type="similarity">
    <text evidence="1">Belongs to the 'phage' integrase family.</text>
</comment>
<dbReference type="GO" id="GO:0015074">
    <property type="term" value="P:DNA integration"/>
    <property type="evidence" value="ECO:0007669"/>
    <property type="project" value="UniProtKB-KW"/>
</dbReference>
<evidence type="ECO:0000259" key="5">
    <source>
        <dbReference type="PROSITE" id="PS51898"/>
    </source>
</evidence>
<organism evidence="6 7">
    <name type="scientific">Rhizobium rosettiformans W3</name>
    <dbReference type="NCBI Taxonomy" id="538378"/>
    <lineage>
        <taxon>Bacteria</taxon>
        <taxon>Pseudomonadati</taxon>
        <taxon>Pseudomonadota</taxon>
        <taxon>Alphaproteobacteria</taxon>
        <taxon>Hyphomicrobiales</taxon>
        <taxon>Rhizobiaceae</taxon>
        <taxon>Rhizobium/Agrobacterium group</taxon>
        <taxon>Rhizobium</taxon>
    </lineage>
</organism>
<dbReference type="InterPro" id="IPR004107">
    <property type="entry name" value="Integrase_SAM-like_N"/>
</dbReference>
<dbReference type="InterPro" id="IPR002104">
    <property type="entry name" value="Integrase_catalytic"/>
</dbReference>
<evidence type="ECO:0000256" key="3">
    <source>
        <dbReference type="ARBA" id="ARBA00023125"/>
    </source>
</evidence>
<dbReference type="GO" id="GO:0006310">
    <property type="term" value="P:DNA recombination"/>
    <property type="evidence" value="ECO:0007669"/>
    <property type="project" value="UniProtKB-KW"/>
</dbReference>
<gene>
    <name evidence="6" type="ORF">FAA86_22485</name>
</gene>
<evidence type="ECO:0000313" key="6">
    <source>
        <dbReference type="EMBL" id="THV31079.1"/>
    </source>
</evidence>
<feature type="domain" description="Tyr recombinase" evidence="5">
    <location>
        <begin position="203"/>
        <end position="375"/>
    </location>
</feature>
<dbReference type="InterPro" id="IPR050808">
    <property type="entry name" value="Phage_Integrase"/>
</dbReference>